<dbReference type="AlphaFoldDB" id="A0AAD4T2H3"/>
<dbReference type="InterPro" id="IPR014729">
    <property type="entry name" value="Rossmann-like_a/b/a_fold"/>
</dbReference>
<dbReference type="Pfam" id="PF00582">
    <property type="entry name" value="Usp"/>
    <property type="match status" value="1"/>
</dbReference>
<evidence type="ECO:0000259" key="1">
    <source>
        <dbReference type="Pfam" id="PF00582"/>
    </source>
</evidence>
<dbReference type="Proteomes" id="UP001202328">
    <property type="component" value="Unassembled WGS sequence"/>
</dbReference>
<dbReference type="PRINTS" id="PR01438">
    <property type="entry name" value="UNVRSLSTRESS"/>
</dbReference>
<dbReference type="InterPro" id="IPR006016">
    <property type="entry name" value="UspA"/>
</dbReference>
<dbReference type="InterPro" id="IPR006015">
    <property type="entry name" value="Universal_stress_UspA"/>
</dbReference>
<dbReference type="Gene3D" id="3.40.50.620">
    <property type="entry name" value="HUPs"/>
    <property type="match status" value="1"/>
</dbReference>
<accession>A0AAD4T2H3</accession>
<feature type="domain" description="UspA" evidence="1">
    <location>
        <begin position="5"/>
        <end position="158"/>
    </location>
</feature>
<name>A0AAD4T2H3_9MAGN</name>
<comment type="caution">
    <text evidence="2">The sequence shown here is derived from an EMBL/GenBank/DDBJ whole genome shotgun (WGS) entry which is preliminary data.</text>
</comment>
<organism evidence="2 3">
    <name type="scientific">Papaver atlanticum</name>
    <dbReference type="NCBI Taxonomy" id="357466"/>
    <lineage>
        <taxon>Eukaryota</taxon>
        <taxon>Viridiplantae</taxon>
        <taxon>Streptophyta</taxon>
        <taxon>Embryophyta</taxon>
        <taxon>Tracheophyta</taxon>
        <taxon>Spermatophyta</taxon>
        <taxon>Magnoliopsida</taxon>
        <taxon>Ranunculales</taxon>
        <taxon>Papaveraceae</taxon>
        <taxon>Papaveroideae</taxon>
        <taxon>Papaver</taxon>
    </lineage>
</organism>
<dbReference type="CDD" id="cd23659">
    <property type="entry name" value="USP_At3g01520-like"/>
    <property type="match status" value="1"/>
</dbReference>
<gene>
    <name evidence="2" type="ORF">MKW98_018757</name>
</gene>
<dbReference type="SUPFAM" id="SSF52402">
    <property type="entry name" value="Adenine nucleotide alpha hydrolases-like"/>
    <property type="match status" value="1"/>
</dbReference>
<dbReference type="PANTHER" id="PTHR46100">
    <property type="entry name" value="IMP2'P"/>
    <property type="match status" value="1"/>
</dbReference>
<dbReference type="PANTHER" id="PTHR46100:SF2">
    <property type="entry name" value="OS05G0453700 PROTEIN"/>
    <property type="match status" value="1"/>
</dbReference>
<protein>
    <recommendedName>
        <fullName evidence="1">UspA domain-containing protein</fullName>
    </recommendedName>
</protein>
<proteinExistence type="predicted"/>
<reference evidence="2" key="1">
    <citation type="submission" date="2022-04" db="EMBL/GenBank/DDBJ databases">
        <title>A functionally conserved STORR gene fusion in Papaver species that diverged 16.8 million years ago.</title>
        <authorList>
            <person name="Catania T."/>
        </authorList>
    </citation>
    <scope>NUCLEOTIDE SEQUENCE</scope>
    <source>
        <strain evidence="2">S-188037</strain>
    </source>
</reference>
<dbReference type="EMBL" id="JAJJMB010005771">
    <property type="protein sequence ID" value="KAI3937458.1"/>
    <property type="molecule type" value="Genomic_DNA"/>
</dbReference>
<keyword evidence="3" id="KW-1185">Reference proteome</keyword>
<evidence type="ECO:0000313" key="2">
    <source>
        <dbReference type="EMBL" id="KAI3937458.1"/>
    </source>
</evidence>
<evidence type="ECO:0000313" key="3">
    <source>
        <dbReference type="Proteomes" id="UP001202328"/>
    </source>
</evidence>
<sequence>MTKDRKIGIAMDFSTSSKVALQWAIDNLLDKGDTIYIIHCKHEDSLETGNVLWAKSGSPLIPLTEFRESEVMKKYGLKCDAEFLDTLDTASRQKEKVTIVTKIYWGDAREKICQAVEDLKLDSLVMGSRGLGTLQRIIMGSVTNHVITSAACPVTVVKDPAHNH</sequence>
<dbReference type="FunFam" id="3.40.50.620:FF:000206">
    <property type="entry name" value="Universal stress protein family protein"/>
    <property type="match status" value="1"/>
</dbReference>